<dbReference type="KEGG" id="osg:BST96_02620"/>
<dbReference type="SUPFAM" id="SSF56801">
    <property type="entry name" value="Acetyl-CoA synthetase-like"/>
    <property type="match status" value="1"/>
</dbReference>
<dbReference type="InterPro" id="IPR050237">
    <property type="entry name" value="ATP-dep_AMP-bd_enzyme"/>
</dbReference>
<dbReference type="InterPro" id="IPR025110">
    <property type="entry name" value="AMP-bd_C"/>
</dbReference>
<dbReference type="InterPro" id="IPR042099">
    <property type="entry name" value="ANL_N_sf"/>
</dbReference>
<dbReference type="NCBIfam" id="NF004837">
    <property type="entry name" value="PRK06187.1"/>
    <property type="match status" value="1"/>
</dbReference>
<keyword evidence="2" id="KW-0436">Ligase</keyword>
<gene>
    <name evidence="5" type="ORF">BST96_02620</name>
</gene>
<dbReference type="Pfam" id="PF00501">
    <property type="entry name" value="AMP-binding"/>
    <property type="match status" value="1"/>
</dbReference>
<dbReference type="PANTHER" id="PTHR43767">
    <property type="entry name" value="LONG-CHAIN-FATTY-ACID--COA LIGASE"/>
    <property type="match status" value="1"/>
</dbReference>
<accession>A0A1X9NDR9</accession>
<dbReference type="EMBL" id="CP019343">
    <property type="protein sequence ID" value="ARN73097.1"/>
    <property type="molecule type" value="Genomic_DNA"/>
</dbReference>
<feature type="domain" description="AMP-dependent synthetase/ligase" evidence="3">
    <location>
        <begin position="23"/>
        <end position="390"/>
    </location>
</feature>
<evidence type="ECO:0000256" key="1">
    <source>
        <dbReference type="ARBA" id="ARBA00006432"/>
    </source>
</evidence>
<dbReference type="AlphaFoldDB" id="A0A1X9NDR9"/>
<dbReference type="Proteomes" id="UP000193450">
    <property type="component" value="Chromosome"/>
</dbReference>
<name>A0A1X9NDR9_9GAMM</name>
<dbReference type="GO" id="GO:0016878">
    <property type="term" value="F:acid-thiol ligase activity"/>
    <property type="evidence" value="ECO:0007669"/>
    <property type="project" value="UniProtKB-ARBA"/>
</dbReference>
<evidence type="ECO:0000259" key="3">
    <source>
        <dbReference type="Pfam" id="PF00501"/>
    </source>
</evidence>
<protein>
    <recommendedName>
        <fullName evidence="7">Acyl-CoA synthetase</fullName>
    </recommendedName>
</protein>
<evidence type="ECO:0000313" key="6">
    <source>
        <dbReference type="Proteomes" id="UP000193450"/>
    </source>
</evidence>
<evidence type="ECO:0000313" key="5">
    <source>
        <dbReference type="EMBL" id="ARN73097.1"/>
    </source>
</evidence>
<dbReference type="Gene3D" id="3.40.50.12780">
    <property type="entry name" value="N-terminal domain of ligase-like"/>
    <property type="match status" value="1"/>
</dbReference>
<organism evidence="5 6">
    <name type="scientific">Oceanicoccus sagamiensis</name>
    <dbReference type="NCBI Taxonomy" id="716816"/>
    <lineage>
        <taxon>Bacteria</taxon>
        <taxon>Pseudomonadati</taxon>
        <taxon>Pseudomonadota</taxon>
        <taxon>Gammaproteobacteria</taxon>
        <taxon>Cellvibrionales</taxon>
        <taxon>Spongiibacteraceae</taxon>
        <taxon>Oceanicoccus</taxon>
    </lineage>
</organism>
<comment type="similarity">
    <text evidence="1">Belongs to the ATP-dependent AMP-binding enzyme family.</text>
</comment>
<evidence type="ECO:0008006" key="7">
    <source>
        <dbReference type="Google" id="ProtNLM"/>
    </source>
</evidence>
<keyword evidence="6" id="KW-1185">Reference proteome</keyword>
<dbReference type="Pfam" id="PF13193">
    <property type="entry name" value="AMP-binding_C"/>
    <property type="match status" value="1"/>
</dbReference>
<dbReference type="InterPro" id="IPR045851">
    <property type="entry name" value="AMP-bd_C_sf"/>
</dbReference>
<dbReference type="STRING" id="716816.BST96_02620"/>
<feature type="domain" description="AMP-binding enzyme C-terminal" evidence="4">
    <location>
        <begin position="441"/>
        <end position="516"/>
    </location>
</feature>
<proteinExistence type="inferred from homology"/>
<dbReference type="InterPro" id="IPR000873">
    <property type="entry name" value="AMP-dep_synth/lig_dom"/>
</dbReference>
<reference evidence="5 6" key="1">
    <citation type="submission" date="2016-11" db="EMBL/GenBank/DDBJ databases">
        <title>Trade-off between light-utilization and light-protection in marine flavobacteria.</title>
        <authorList>
            <person name="Kumagai Y."/>
        </authorList>
    </citation>
    <scope>NUCLEOTIDE SEQUENCE [LARGE SCALE GENOMIC DNA]</scope>
    <source>
        <strain evidence="5 6">NBRC 107125</strain>
    </source>
</reference>
<dbReference type="Gene3D" id="3.30.300.30">
    <property type="match status" value="1"/>
</dbReference>
<dbReference type="PANTHER" id="PTHR43767:SF1">
    <property type="entry name" value="NONRIBOSOMAL PEPTIDE SYNTHASE PES1 (EUROFUNG)-RELATED"/>
    <property type="match status" value="1"/>
</dbReference>
<dbReference type="FunFam" id="3.30.300.30:FF:000008">
    <property type="entry name" value="2,3-dihydroxybenzoate-AMP ligase"/>
    <property type="match status" value="1"/>
</dbReference>
<sequence>MEKKVRKNAITAIEMLDYYVRISGDKQALKQGSQILSFGEWQQQADNLAKALSASGITGGDRVAIMSYNRIEQFILLYATMKLGAVYVPINYRLAPQEIAYILQQSEAKIIFSESDELCANIDAIAADTSLNHFVRLDIETEDKPSNSRWQSLTTIGIDSPDTVVTFEPLADTVVYQMYTSGTTGFPKGVMVTQQQLANFIVSSILIPPRIDAGKPHLIVAPIFHAAALCNGIVALCMGRPVVILKEFEPLQLVETLVSEKISEVMLPPALILAVLTSIDNLKQYDFSHLEKIFYGASSITVDVLRRAMEGFQCNFQQGFGMTESVASTVILTIDDHHKALNGRPELLLSCGRAAAFAEVNIVDSETRKELPRGEIGEIAVRSSFLMEGYSKQADKTAAVFENGWYYTGDGGYMDEEGYIFIKDRLKDMIISGGENVYATEVENVLMSHADITDIAVIGLADEKYGEAVVAVCVKKQASSPSDEELIEYCRDQLAGYKIPRRYEYLDELPRNASGKLLKRELRERFAHSQ</sequence>
<evidence type="ECO:0000259" key="4">
    <source>
        <dbReference type="Pfam" id="PF13193"/>
    </source>
</evidence>
<evidence type="ECO:0000256" key="2">
    <source>
        <dbReference type="ARBA" id="ARBA00022598"/>
    </source>
</evidence>